<keyword evidence="3" id="KW-1185">Reference proteome</keyword>
<name>A0A6A6SVF2_9PLEO</name>
<reference evidence="2" key="1">
    <citation type="journal article" date="2020" name="Stud. Mycol.">
        <title>101 Dothideomycetes genomes: a test case for predicting lifestyles and emergence of pathogens.</title>
        <authorList>
            <person name="Haridas S."/>
            <person name="Albert R."/>
            <person name="Binder M."/>
            <person name="Bloem J."/>
            <person name="Labutti K."/>
            <person name="Salamov A."/>
            <person name="Andreopoulos B."/>
            <person name="Baker S."/>
            <person name="Barry K."/>
            <person name="Bills G."/>
            <person name="Bluhm B."/>
            <person name="Cannon C."/>
            <person name="Castanera R."/>
            <person name="Culley D."/>
            <person name="Daum C."/>
            <person name="Ezra D."/>
            <person name="Gonzalez J."/>
            <person name="Henrissat B."/>
            <person name="Kuo A."/>
            <person name="Liang C."/>
            <person name="Lipzen A."/>
            <person name="Lutzoni F."/>
            <person name="Magnuson J."/>
            <person name="Mondo S."/>
            <person name="Nolan M."/>
            <person name="Ohm R."/>
            <person name="Pangilinan J."/>
            <person name="Park H.-J."/>
            <person name="Ramirez L."/>
            <person name="Alfaro M."/>
            <person name="Sun H."/>
            <person name="Tritt A."/>
            <person name="Yoshinaga Y."/>
            <person name="Zwiers L.-H."/>
            <person name="Turgeon B."/>
            <person name="Goodwin S."/>
            <person name="Spatafora J."/>
            <person name="Crous P."/>
            <person name="Grigoriev I."/>
        </authorList>
    </citation>
    <scope>NUCLEOTIDE SEQUENCE</scope>
    <source>
        <strain evidence="2">CBS 122681</strain>
    </source>
</reference>
<accession>A0A6A6SVF2</accession>
<evidence type="ECO:0000256" key="1">
    <source>
        <dbReference type="SAM" id="Phobius"/>
    </source>
</evidence>
<feature type="transmembrane region" description="Helical" evidence="1">
    <location>
        <begin position="6"/>
        <end position="25"/>
    </location>
</feature>
<sequence>MQWMVVGWLVGRYGSCLGFIWLVWLRGGVIHEPDTDTDSVEWDGMNLCMHVFW</sequence>
<keyword evidence="1" id="KW-0472">Membrane</keyword>
<keyword evidence="1" id="KW-0812">Transmembrane</keyword>
<organism evidence="2 3">
    <name type="scientific">Lophiostoma macrostomum CBS 122681</name>
    <dbReference type="NCBI Taxonomy" id="1314788"/>
    <lineage>
        <taxon>Eukaryota</taxon>
        <taxon>Fungi</taxon>
        <taxon>Dikarya</taxon>
        <taxon>Ascomycota</taxon>
        <taxon>Pezizomycotina</taxon>
        <taxon>Dothideomycetes</taxon>
        <taxon>Pleosporomycetidae</taxon>
        <taxon>Pleosporales</taxon>
        <taxon>Lophiostomataceae</taxon>
        <taxon>Lophiostoma</taxon>
    </lineage>
</organism>
<proteinExistence type="predicted"/>
<protein>
    <submittedName>
        <fullName evidence="2">Uncharacterized protein</fullName>
    </submittedName>
</protein>
<dbReference type="AlphaFoldDB" id="A0A6A6SVF2"/>
<dbReference type="Proteomes" id="UP000799324">
    <property type="component" value="Unassembled WGS sequence"/>
</dbReference>
<dbReference type="EMBL" id="MU004419">
    <property type="protein sequence ID" value="KAF2651716.1"/>
    <property type="molecule type" value="Genomic_DNA"/>
</dbReference>
<evidence type="ECO:0000313" key="3">
    <source>
        <dbReference type="Proteomes" id="UP000799324"/>
    </source>
</evidence>
<feature type="non-terminal residue" evidence="2">
    <location>
        <position position="1"/>
    </location>
</feature>
<evidence type="ECO:0000313" key="2">
    <source>
        <dbReference type="EMBL" id="KAF2651716.1"/>
    </source>
</evidence>
<gene>
    <name evidence="2" type="ORF">K491DRAFT_696230</name>
</gene>
<keyword evidence="1" id="KW-1133">Transmembrane helix</keyword>